<comment type="caution">
    <text evidence="2">The sequence shown here is derived from an EMBL/GenBank/DDBJ whole genome shotgun (WGS) entry which is preliminary data.</text>
</comment>
<dbReference type="InterPro" id="IPR005133">
    <property type="entry name" value="PhaG_MnhG_YufB"/>
</dbReference>
<evidence type="ECO:0000313" key="3">
    <source>
        <dbReference type="Proteomes" id="UP000305546"/>
    </source>
</evidence>
<name>A0A5C4LWD7_9PSEU</name>
<dbReference type="EMBL" id="VDFW01000018">
    <property type="protein sequence ID" value="TNC23751.1"/>
    <property type="molecule type" value="Genomic_DNA"/>
</dbReference>
<evidence type="ECO:0000313" key="2">
    <source>
        <dbReference type="EMBL" id="TNC23751.1"/>
    </source>
</evidence>
<dbReference type="GO" id="GO:0098662">
    <property type="term" value="P:inorganic cation transmembrane transport"/>
    <property type="evidence" value="ECO:0007669"/>
    <property type="project" value="InterPro"/>
</dbReference>
<dbReference type="GO" id="GO:0015297">
    <property type="term" value="F:antiporter activity"/>
    <property type="evidence" value="ECO:0007669"/>
    <property type="project" value="InterPro"/>
</dbReference>
<keyword evidence="3" id="KW-1185">Reference proteome</keyword>
<organism evidence="2 3">
    <name type="scientific">Amycolatopsis alkalitolerans</name>
    <dbReference type="NCBI Taxonomy" id="2547244"/>
    <lineage>
        <taxon>Bacteria</taxon>
        <taxon>Bacillati</taxon>
        <taxon>Actinomycetota</taxon>
        <taxon>Actinomycetes</taxon>
        <taxon>Pseudonocardiales</taxon>
        <taxon>Pseudonocardiaceae</taxon>
        <taxon>Amycolatopsis</taxon>
    </lineage>
</organism>
<dbReference type="AlphaFoldDB" id="A0A5C4LWD7"/>
<keyword evidence="1" id="KW-0812">Transmembrane</keyword>
<feature type="transmembrane region" description="Helical" evidence="1">
    <location>
        <begin position="61"/>
        <end position="82"/>
    </location>
</feature>
<feature type="transmembrane region" description="Helical" evidence="1">
    <location>
        <begin position="37"/>
        <end position="55"/>
    </location>
</feature>
<sequence>MSSVIAGILLGTGTLVAVLASLAAVRARTAFRRLHYLTVLTSVASPLIGAAAIVVDGFGLSGASVLAIVVLLAVTGPILGAATGRLNARRDGVIEVATPE</sequence>
<accession>A0A5C4LWD7</accession>
<dbReference type="Pfam" id="PF03334">
    <property type="entry name" value="PhaG_MnhG_YufB"/>
    <property type="match status" value="1"/>
</dbReference>
<gene>
    <name evidence="2" type="ORF">FG385_20545</name>
</gene>
<keyword evidence="1" id="KW-1133">Transmembrane helix</keyword>
<reference evidence="2 3" key="1">
    <citation type="submission" date="2019-06" db="EMBL/GenBank/DDBJ databases">
        <title>Amycolatopsis alkalitolerans sp. nov., isolated from Gastrodia elata Blume.</title>
        <authorList>
            <person name="Narsing Rao M.P."/>
            <person name="Li W.J."/>
        </authorList>
    </citation>
    <scope>NUCLEOTIDE SEQUENCE [LARGE SCALE GENOMIC DNA]</scope>
    <source>
        <strain evidence="2 3">SYSUP0005</strain>
    </source>
</reference>
<keyword evidence="1" id="KW-0472">Membrane</keyword>
<evidence type="ECO:0000256" key="1">
    <source>
        <dbReference type="SAM" id="Phobius"/>
    </source>
</evidence>
<protein>
    <submittedName>
        <fullName evidence="2">Monovalent cation/H(+) antiporter subunit G</fullName>
    </submittedName>
</protein>
<dbReference type="Proteomes" id="UP000305546">
    <property type="component" value="Unassembled WGS sequence"/>
</dbReference>
<feature type="transmembrane region" description="Helical" evidence="1">
    <location>
        <begin position="6"/>
        <end position="25"/>
    </location>
</feature>
<proteinExistence type="predicted"/>
<dbReference type="RefSeq" id="WP_139098391.1">
    <property type="nucleotide sequence ID" value="NZ_VDFW01000018.1"/>
</dbReference>